<dbReference type="Proteomes" id="UP000005755">
    <property type="component" value="Unassembled WGS sequence"/>
</dbReference>
<organism evidence="2 3">
    <name type="scientific">Helicobacter cinaedi CCUG 18818 = ATCC BAA-847</name>
    <dbReference type="NCBI Taxonomy" id="537971"/>
    <lineage>
        <taxon>Bacteria</taxon>
        <taxon>Pseudomonadati</taxon>
        <taxon>Campylobacterota</taxon>
        <taxon>Epsilonproteobacteria</taxon>
        <taxon>Campylobacterales</taxon>
        <taxon>Helicobacteraceae</taxon>
        <taxon>Helicobacter</taxon>
    </lineage>
</organism>
<gene>
    <name evidence="2" type="ORF">HCCG_01612</name>
</gene>
<dbReference type="InterPro" id="IPR045691">
    <property type="entry name" value="DUF6056"/>
</dbReference>
<evidence type="ECO:0000313" key="2">
    <source>
        <dbReference type="EMBL" id="EFR47064.1"/>
    </source>
</evidence>
<keyword evidence="1" id="KW-0472">Membrane</keyword>
<dbReference type="EMBL" id="DS990392">
    <property type="protein sequence ID" value="EFR47064.1"/>
    <property type="molecule type" value="Genomic_DNA"/>
</dbReference>
<sequence>MSLSLCVLLSPGHAKRAALFKSWGGFYTLSDIWAMSLEEKLRLVNDRYAGFTTASLLFFIIPSLLFVLNCSYFKSKKLWGIGVLLCVIAISVVVKNHKRFLSDFKENYGGLLYFSVLFVLLLAAVWFYRREHNESMKRLFIKILLLFVLFCVFVGTTIQVGIPDRAGLMFILITAIMVAFVYQHWSAMNESRAKKCNKWIFALLCGYGLFVLSAYIDGRLKWERMLDSIQEQKMQGKEEIVVSAKTFQSFYRKYGDWGNPGEYPSVCPNTTYAHYYGVKSFVAK</sequence>
<dbReference type="Pfam" id="PF19528">
    <property type="entry name" value="DUF6056"/>
    <property type="match status" value="1"/>
</dbReference>
<evidence type="ECO:0000256" key="1">
    <source>
        <dbReference type="SAM" id="Phobius"/>
    </source>
</evidence>
<feature type="transmembrane region" description="Helical" evidence="1">
    <location>
        <begin position="78"/>
        <end position="96"/>
    </location>
</feature>
<reference evidence="3" key="1">
    <citation type="journal article" date="2014" name="Genome Announc.">
        <title>Draft genome sequences of six enterohepatic helicobacter species isolated from humans and one from rhesus macaques.</title>
        <authorList>
            <person name="Shen Z."/>
            <person name="Sheh A."/>
            <person name="Young S.K."/>
            <person name="Abouelliel A."/>
            <person name="Ward D.V."/>
            <person name="Earl A.M."/>
            <person name="Fox J.G."/>
        </authorList>
    </citation>
    <scope>NUCLEOTIDE SEQUENCE [LARGE SCALE GENOMIC DNA]</scope>
    <source>
        <strain evidence="3">CCUG 18818</strain>
    </source>
</reference>
<name>A0ABN0BC51_9HELI</name>
<feature type="transmembrane region" description="Helical" evidence="1">
    <location>
        <begin position="108"/>
        <end position="128"/>
    </location>
</feature>
<evidence type="ECO:0000313" key="3">
    <source>
        <dbReference type="Proteomes" id="UP000005755"/>
    </source>
</evidence>
<dbReference type="RefSeq" id="WP_002956947.1">
    <property type="nucleotide sequence ID" value="NC_020555.1"/>
</dbReference>
<feature type="transmembrane region" description="Helical" evidence="1">
    <location>
        <begin position="48"/>
        <end position="66"/>
    </location>
</feature>
<accession>A0ABN0BC51</accession>
<protein>
    <submittedName>
        <fullName evidence="2">Uncharacterized protein</fullName>
    </submittedName>
</protein>
<keyword evidence="1" id="KW-1133">Transmembrane helix</keyword>
<proteinExistence type="predicted"/>
<feature type="transmembrane region" description="Helical" evidence="1">
    <location>
        <begin position="199"/>
        <end position="216"/>
    </location>
</feature>
<keyword evidence="1" id="KW-0812">Transmembrane</keyword>
<feature type="transmembrane region" description="Helical" evidence="1">
    <location>
        <begin position="140"/>
        <end position="162"/>
    </location>
</feature>
<keyword evidence="3" id="KW-1185">Reference proteome</keyword>
<feature type="transmembrane region" description="Helical" evidence="1">
    <location>
        <begin position="168"/>
        <end position="187"/>
    </location>
</feature>